<dbReference type="SUPFAM" id="SSF81321">
    <property type="entry name" value="Family A G protein-coupled receptor-like"/>
    <property type="match status" value="1"/>
</dbReference>
<keyword evidence="8" id="KW-0325">Glycoprotein</keyword>
<dbReference type="GO" id="GO:0005886">
    <property type="term" value="C:plasma membrane"/>
    <property type="evidence" value="ECO:0007669"/>
    <property type="project" value="UniProtKB-SubCell"/>
</dbReference>
<keyword evidence="5" id="KW-0297">G-protein coupled receptor</keyword>
<feature type="transmembrane region" description="Helical" evidence="10">
    <location>
        <begin position="177"/>
        <end position="201"/>
    </location>
</feature>
<evidence type="ECO:0000256" key="5">
    <source>
        <dbReference type="ARBA" id="ARBA00023040"/>
    </source>
</evidence>
<name>A0A3M6U705_POCDA</name>
<keyword evidence="2" id="KW-1003">Cell membrane</keyword>
<dbReference type="AlphaFoldDB" id="A0A3M6U705"/>
<feature type="transmembrane region" description="Helical" evidence="10">
    <location>
        <begin position="148"/>
        <end position="171"/>
    </location>
</feature>
<dbReference type="EMBL" id="RCHS01002138">
    <property type="protein sequence ID" value="RMX49463.1"/>
    <property type="molecule type" value="Genomic_DNA"/>
</dbReference>
<evidence type="ECO:0000256" key="7">
    <source>
        <dbReference type="ARBA" id="ARBA00023170"/>
    </source>
</evidence>
<evidence type="ECO:0000313" key="13">
    <source>
        <dbReference type="Proteomes" id="UP000275408"/>
    </source>
</evidence>
<dbReference type="PANTHER" id="PTHR24246:SF27">
    <property type="entry name" value="ADENOSINE RECEPTOR, ISOFORM A"/>
    <property type="match status" value="1"/>
</dbReference>
<feature type="transmembrane region" description="Helical" evidence="10">
    <location>
        <begin position="106"/>
        <end position="127"/>
    </location>
</feature>
<feature type="transmembrane region" description="Helical" evidence="10">
    <location>
        <begin position="259"/>
        <end position="280"/>
    </location>
</feature>
<comment type="subcellular location">
    <subcellularLocation>
        <location evidence="1">Cell membrane</location>
        <topology evidence="1">Multi-pass membrane protein</topology>
    </subcellularLocation>
</comment>
<evidence type="ECO:0000256" key="1">
    <source>
        <dbReference type="ARBA" id="ARBA00004651"/>
    </source>
</evidence>
<keyword evidence="3 10" id="KW-0812">Transmembrane</keyword>
<dbReference type="InterPro" id="IPR000276">
    <property type="entry name" value="GPCR_Rhodpsn"/>
</dbReference>
<gene>
    <name evidence="12" type="ORF">pdam_00017629</name>
</gene>
<keyword evidence="13" id="KW-1185">Reference proteome</keyword>
<dbReference type="OMA" id="IITANIM"/>
<evidence type="ECO:0000256" key="10">
    <source>
        <dbReference type="SAM" id="Phobius"/>
    </source>
</evidence>
<evidence type="ECO:0000256" key="3">
    <source>
        <dbReference type="ARBA" id="ARBA00022692"/>
    </source>
</evidence>
<accession>A0A3M6U705</accession>
<feature type="transmembrane region" description="Helical" evidence="10">
    <location>
        <begin position="64"/>
        <end position="86"/>
    </location>
</feature>
<evidence type="ECO:0000256" key="6">
    <source>
        <dbReference type="ARBA" id="ARBA00023136"/>
    </source>
</evidence>
<evidence type="ECO:0000256" key="9">
    <source>
        <dbReference type="ARBA" id="ARBA00023224"/>
    </source>
</evidence>
<dbReference type="Gene3D" id="1.20.1070.10">
    <property type="entry name" value="Rhodopsin 7-helix transmembrane proteins"/>
    <property type="match status" value="1"/>
</dbReference>
<reference evidence="12 13" key="1">
    <citation type="journal article" date="2018" name="Sci. Rep.">
        <title>Comparative analysis of the Pocillopora damicornis genome highlights role of immune system in coral evolution.</title>
        <authorList>
            <person name="Cunning R."/>
            <person name="Bay R.A."/>
            <person name="Gillette P."/>
            <person name="Baker A.C."/>
            <person name="Traylor-Knowles N."/>
        </authorList>
    </citation>
    <scope>NUCLEOTIDE SEQUENCE [LARGE SCALE GENOMIC DNA]</scope>
    <source>
        <strain evidence="12">RSMAS</strain>
        <tissue evidence="12">Whole animal</tissue>
    </source>
</reference>
<evidence type="ECO:0000313" key="12">
    <source>
        <dbReference type="EMBL" id="RMX49463.1"/>
    </source>
</evidence>
<dbReference type="STRING" id="46731.A0A3M6U705"/>
<comment type="caution">
    <text evidence="12">The sequence shown here is derived from an EMBL/GenBank/DDBJ whole genome shotgun (WGS) entry which is preliminary data.</text>
</comment>
<keyword evidence="9" id="KW-0807">Transducer</keyword>
<keyword evidence="7" id="KW-0675">Receptor</keyword>
<proteinExistence type="predicted"/>
<sequence length="350" mass="39516">MGYMENSSRLFEWTNESLFLVAYSKTEGVAWCSAFIIVAFLVIVGNALTITVFASNKTLRKKSFLLVINMACADFVLGVLAMPLFIYRLGGDSKLWSIEWGYSLNLFYLTVDTVCAQTSIITAAFIAGERFFAIGWPLKHRSIAHRRAYYITVSLTWISSIIISSVIIGSLHKSVHISIYIWMTYAFTLTIIICVCYIGIFKSFTQGRKFMRSQNDAKGPESKRSTKTLLLITFVALACWLPLIVTNTFTVYIPVDKNLLLLVNLINFGNSFANPVLYCLRIPDFRKALWSRRGYKGKRAVGRLAATTTAFHLQVALKHAVDVSGLLDHKESKDMEDIDETVTELRTWIS</sequence>
<keyword evidence="6 10" id="KW-0472">Membrane</keyword>
<organism evidence="12 13">
    <name type="scientific">Pocillopora damicornis</name>
    <name type="common">Cauliflower coral</name>
    <name type="synonym">Millepora damicornis</name>
    <dbReference type="NCBI Taxonomy" id="46731"/>
    <lineage>
        <taxon>Eukaryota</taxon>
        <taxon>Metazoa</taxon>
        <taxon>Cnidaria</taxon>
        <taxon>Anthozoa</taxon>
        <taxon>Hexacorallia</taxon>
        <taxon>Scleractinia</taxon>
        <taxon>Astrocoeniina</taxon>
        <taxon>Pocilloporidae</taxon>
        <taxon>Pocillopora</taxon>
    </lineage>
</organism>
<evidence type="ECO:0000256" key="2">
    <source>
        <dbReference type="ARBA" id="ARBA00022475"/>
    </source>
</evidence>
<dbReference type="PROSITE" id="PS50262">
    <property type="entry name" value="G_PROTEIN_RECEP_F1_2"/>
    <property type="match status" value="1"/>
</dbReference>
<dbReference type="Pfam" id="PF00001">
    <property type="entry name" value="7tm_1"/>
    <property type="match status" value="2"/>
</dbReference>
<evidence type="ECO:0000256" key="4">
    <source>
        <dbReference type="ARBA" id="ARBA00022989"/>
    </source>
</evidence>
<dbReference type="Proteomes" id="UP000275408">
    <property type="component" value="Unassembled WGS sequence"/>
</dbReference>
<feature type="transmembrane region" description="Helical" evidence="10">
    <location>
        <begin position="28"/>
        <end position="52"/>
    </location>
</feature>
<evidence type="ECO:0000259" key="11">
    <source>
        <dbReference type="PROSITE" id="PS50262"/>
    </source>
</evidence>
<dbReference type="PANTHER" id="PTHR24246">
    <property type="entry name" value="OLFACTORY RECEPTOR AND ADENOSINE RECEPTOR"/>
    <property type="match status" value="1"/>
</dbReference>
<dbReference type="InterPro" id="IPR017452">
    <property type="entry name" value="GPCR_Rhodpsn_7TM"/>
</dbReference>
<dbReference type="OrthoDB" id="5973643at2759"/>
<feature type="domain" description="G-protein coupled receptors family 1 profile" evidence="11">
    <location>
        <begin position="45"/>
        <end position="278"/>
    </location>
</feature>
<protein>
    <recommendedName>
        <fullName evidence="11">G-protein coupled receptors family 1 profile domain-containing protein</fullName>
    </recommendedName>
</protein>
<keyword evidence="4 10" id="KW-1133">Transmembrane helix</keyword>
<dbReference type="PRINTS" id="PR00237">
    <property type="entry name" value="GPCRRHODOPSN"/>
</dbReference>
<dbReference type="GO" id="GO:0004930">
    <property type="term" value="F:G protein-coupled receptor activity"/>
    <property type="evidence" value="ECO:0007669"/>
    <property type="project" value="UniProtKB-KW"/>
</dbReference>
<dbReference type="CDD" id="cd00637">
    <property type="entry name" value="7tm_classA_rhodopsin-like"/>
    <property type="match status" value="1"/>
</dbReference>
<evidence type="ECO:0000256" key="8">
    <source>
        <dbReference type="ARBA" id="ARBA00023180"/>
    </source>
</evidence>
<feature type="transmembrane region" description="Helical" evidence="10">
    <location>
        <begin position="228"/>
        <end position="253"/>
    </location>
</feature>